<accession>A0AAN8WBU8</accession>
<dbReference type="InterPro" id="IPR016024">
    <property type="entry name" value="ARM-type_fold"/>
</dbReference>
<dbReference type="CDD" id="cd16664">
    <property type="entry name" value="RING-Ubox_PUB"/>
    <property type="match status" value="1"/>
</dbReference>
<comment type="pathway">
    <text evidence="2">Protein modification; protein ubiquitination.</text>
</comment>
<evidence type="ECO:0000256" key="2">
    <source>
        <dbReference type="ARBA" id="ARBA00004906"/>
    </source>
</evidence>
<evidence type="ECO:0000256" key="1">
    <source>
        <dbReference type="ARBA" id="ARBA00000900"/>
    </source>
</evidence>
<comment type="catalytic activity">
    <reaction evidence="1">
        <text>S-ubiquitinyl-[E2 ubiquitin-conjugating enzyme]-L-cysteine + [acceptor protein]-L-lysine = [E2 ubiquitin-conjugating enzyme]-L-cysteine + N(6)-ubiquitinyl-[acceptor protein]-L-lysine.</text>
        <dbReference type="EC" id="2.3.2.27"/>
    </reaction>
</comment>
<dbReference type="Gene3D" id="1.25.10.10">
    <property type="entry name" value="Leucine-rich Repeat Variant"/>
    <property type="match status" value="1"/>
</dbReference>
<dbReference type="InterPro" id="IPR011989">
    <property type="entry name" value="ARM-like"/>
</dbReference>
<comment type="caution">
    <text evidence="7">The sequence shown here is derived from an EMBL/GenBank/DDBJ whole genome shotgun (WGS) entry which is preliminary data.</text>
</comment>
<dbReference type="SUPFAM" id="SSF57850">
    <property type="entry name" value="RING/U-box"/>
    <property type="match status" value="1"/>
</dbReference>
<dbReference type="SUPFAM" id="SSF48371">
    <property type="entry name" value="ARM repeat"/>
    <property type="match status" value="1"/>
</dbReference>
<sequence>IELVHAQFRRGSDRNDVLDLELYENLSSLCNQIDEVAIDPALLNTLRKKLQLMCVEDLKQESLALRELVVNSKGDMEKRREKTSKIPKKIQDFLEAGKPNVNGSSVSLELMKDPVIIFTGQTYERAYVKKWLEDGNITCPQTQQIISNTTLKPNYAFRSLIFSWCEANGVDFSGRSDNFCLDINSCYAERAEIDSLLTRLVSTDIEVQRVAAAPDNNTQEHAVTGLLNLSICQGNKRSIISSNCLPGIIDVLQNGRAIPALVVLLGEGSRRGKMDASTALFNLCMYQGNKDAKAEIGDLDAVPVSEELLASGSPSNRENATAVLVQLCAANQNYLLDVSKVDVSGPLSYLSENGTKRVKHKASLLFYLISRVHEQDEETQAHADSPPLDITQLLPESFIENGRQGQYKEFCFPSHLLLLDLD</sequence>
<dbReference type="EC" id="2.3.2.27" evidence="3"/>
<keyword evidence="5" id="KW-0833">Ubl conjugation pathway</keyword>
<dbReference type="PANTHER" id="PTHR23315">
    <property type="entry name" value="U BOX DOMAIN-CONTAINING"/>
    <property type="match status" value="1"/>
</dbReference>
<reference evidence="7 8" key="1">
    <citation type="submission" date="2023-12" db="EMBL/GenBank/DDBJ databases">
        <title>A high-quality genome assembly for Dillenia turbinata (Dilleniales).</title>
        <authorList>
            <person name="Chanderbali A."/>
        </authorList>
    </citation>
    <scope>NUCLEOTIDE SEQUENCE [LARGE SCALE GENOMIC DNA]</scope>
    <source>
        <strain evidence="7">LSX21</strain>
        <tissue evidence="7">Leaf</tissue>
    </source>
</reference>
<feature type="non-terminal residue" evidence="7">
    <location>
        <position position="1"/>
    </location>
</feature>
<evidence type="ECO:0000256" key="5">
    <source>
        <dbReference type="ARBA" id="ARBA00022786"/>
    </source>
</evidence>
<evidence type="ECO:0000313" key="8">
    <source>
        <dbReference type="Proteomes" id="UP001370490"/>
    </source>
</evidence>
<dbReference type="Gene3D" id="3.30.40.10">
    <property type="entry name" value="Zinc/RING finger domain, C3HC4 (zinc finger)"/>
    <property type="match status" value="1"/>
</dbReference>
<organism evidence="7 8">
    <name type="scientific">Dillenia turbinata</name>
    <dbReference type="NCBI Taxonomy" id="194707"/>
    <lineage>
        <taxon>Eukaryota</taxon>
        <taxon>Viridiplantae</taxon>
        <taxon>Streptophyta</taxon>
        <taxon>Embryophyta</taxon>
        <taxon>Tracheophyta</taxon>
        <taxon>Spermatophyta</taxon>
        <taxon>Magnoliopsida</taxon>
        <taxon>eudicotyledons</taxon>
        <taxon>Gunneridae</taxon>
        <taxon>Pentapetalae</taxon>
        <taxon>Dilleniales</taxon>
        <taxon>Dilleniaceae</taxon>
        <taxon>Dillenia</taxon>
    </lineage>
</organism>
<dbReference type="InterPro" id="IPR003613">
    <property type="entry name" value="Ubox_domain"/>
</dbReference>
<dbReference type="Proteomes" id="UP001370490">
    <property type="component" value="Unassembled WGS sequence"/>
</dbReference>
<protein>
    <recommendedName>
        <fullName evidence="3">RING-type E3 ubiquitin transferase</fullName>
        <ecNumber evidence="3">2.3.2.27</ecNumber>
    </recommendedName>
</protein>
<dbReference type="AlphaFoldDB" id="A0AAN8WBU8"/>
<dbReference type="SMART" id="SM00504">
    <property type="entry name" value="Ubox"/>
    <property type="match status" value="1"/>
</dbReference>
<dbReference type="GO" id="GO:0016567">
    <property type="term" value="P:protein ubiquitination"/>
    <property type="evidence" value="ECO:0007669"/>
    <property type="project" value="InterPro"/>
</dbReference>
<name>A0AAN8WBU8_9MAGN</name>
<dbReference type="EMBL" id="JBAMMX010000003">
    <property type="protein sequence ID" value="KAK6943663.1"/>
    <property type="molecule type" value="Genomic_DNA"/>
</dbReference>
<gene>
    <name evidence="7" type="ORF">RJ641_024765</name>
</gene>
<proteinExistence type="predicted"/>
<evidence type="ECO:0000256" key="3">
    <source>
        <dbReference type="ARBA" id="ARBA00012483"/>
    </source>
</evidence>
<dbReference type="InterPro" id="IPR045210">
    <property type="entry name" value="RING-Ubox_PUB"/>
</dbReference>
<keyword evidence="8" id="KW-1185">Reference proteome</keyword>
<dbReference type="InterPro" id="IPR013083">
    <property type="entry name" value="Znf_RING/FYVE/PHD"/>
</dbReference>
<dbReference type="Pfam" id="PF04564">
    <property type="entry name" value="U-box"/>
    <property type="match status" value="1"/>
</dbReference>
<dbReference type="GO" id="GO:0061630">
    <property type="term" value="F:ubiquitin protein ligase activity"/>
    <property type="evidence" value="ECO:0007669"/>
    <property type="project" value="UniProtKB-EC"/>
</dbReference>
<keyword evidence="4" id="KW-0808">Transferase</keyword>
<dbReference type="PROSITE" id="PS51698">
    <property type="entry name" value="U_BOX"/>
    <property type="match status" value="1"/>
</dbReference>
<feature type="domain" description="U-box" evidence="6">
    <location>
        <begin position="97"/>
        <end position="171"/>
    </location>
</feature>
<evidence type="ECO:0000256" key="4">
    <source>
        <dbReference type="ARBA" id="ARBA00022679"/>
    </source>
</evidence>
<dbReference type="PANTHER" id="PTHR23315:SF252">
    <property type="entry name" value="RING-TYPE E3 UBIQUITIN TRANSFERASE"/>
    <property type="match status" value="1"/>
</dbReference>
<evidence type="ECO:0000259" key="6">
    <source>
        <dbReference type="PROSITE" id="PS51698"/>
    </source>
</evidence>
<evidence type="ECO:0000313" key="7">
    <source>
        <dbReference type="EMBL" id="KAK6943663.1"/>
    </source>
</evidence>